<organism evidence="1 2">
    <name type="scientific">Streptococcus mitis</name>
    <dbReference type="NCBI Taxonomy" id="28037"/>
    <lineage>
        <taxon>Bacteria</taxon>
        <taxon>Bacillati</taxon>
        <taxon>Bacillota</taxon>
        <taxon>Bacilli</taxon>
        <taxon>Lactobacillales</taxon>
        <taxon>Streptococcaceae</taxon>
        <taxon>Streptococcus</taxon>
        <taxon>Streptococcus mitis group</taxon>
    </lineage>
</organism>
<dbReference type="Proteomes" id="UP000274376">
    <property type="component" value="Unassembled WGS sequence"/>
</dbReference>
<evidence type="ECO:0000313" key="2">
    <source>
        <dbReference type="Proteomes" id="UP000274376"/>
    </source>
</evidence>
<proteinExistence type="predicted"/>
<dbReference type="RefSeq" id="WP_125425311.1">
    <property type="nucleotide sequence ID" value="NZ_RJNU01000009.1"/>
</dbReference>
<gene>
    <name evidence="1" type="ORF">D8839_05940</name>
</gene>
<dbReference type="AlphaFoldDB" id="A0A428ECG7"/>
<reference evidence="1 2" key="1">
    <citation type="submission" date="2018-11" db="EMBL/GenBank/DDBJ databases">
        <title>Species Designations Belie Phenotypic and Genotypic Heterogeneity in Oral Streptococci.</title>
        <authorList>
            <person name="Velsko I."/>
        </authorList>
    </citation>
    <scope>NUCLEOTIDE SEQUENCE [LARGE SCALE GENOMIC DNA]</scope>
    <source>
        <strain evidence="1 2">BCC36</strain>
    </source>
</reference>
<sequence length="188" mass="21370">MKFNELIENVKGWSTAKELDKASPLSQMLKLNEEWGELNGATVRKDKEKIADSVGDMMVVLTILAQQMNFSKIHLSLNPDENGQHNFHYVDQWSVELLYLHIANEIGLIARGLVDVSTNTNRINARTQIQLSSRNIAIYLMFVAKKFDLTLTECLELAWNEIKDRQGKMVDGVFVKSSDLEEVQDGTK</sequence>
<name>A0A428ECG7_STRMT</name>
<evidence type="ECO:0008006" key="3">
    <source>
        <dbReference type="Google" id="ProtNLM"/>
    </source>
</evidence>
<dbReference type="Gene3D" id="1.10.287.1080">
    <property type="entry name" value="MazG-like"/>
    <property type="match status" value="1"/>
</dbReference>
<accession>A0A428ECG7</accession>
<dbReference type="CDD" id="cd11540">
    <property type="entry name" value="NTP-PPase_u3"/>
    <property type="match status" value="1"/>
</dbReference>
<dbReference type="SUPFAM" id="SSF101386">
    <property type="entry name" value="all-alpha NTP pyrophosphatases"/>
    <property type="match status" value="1"/>
</dbReference>
<evidence type="ECO:0000313" key="1">
    <source>
        <dbReference type="EMBL" id="RSJ07698.1"/>
    </source>
</evidence>
<protein>
    <recommendedName>
        <fullName evidence="3">Phosphoribosyl-ATP diphosphatase</fullName>
    </recommendedName>
</protein>
<dbReference type="EMBL" id="RJOE01000010">
    <property type="protein sequence ID" value="RSJ07698.1"/>
    <property type="molecule type" value="Genomic_DNA"/>
</dbReference>
<comment type="caution">
    <text evidence="1">The sequence shown here is derived from an EMBL/GenBank/DDBJ whole genome shotgun (WGS) entry which is preliminary data.</text>
</comment>